<accession>A0A1L9VE60</accession>
<name>A0A1L9VE60_ASPGL</name>
<protein>
    <submittedName>
        <fullName evidence="1">Uncharacterized protein</fullName>
    </submittedName>
</protein>
<dbReference type="GeneID" id="34463400"/>
<evidence type="ECO:0000313" key="1">
    <source>
        <dbReference type="EMBL" id="OJJ82186.1"/>
    </source>
</evidence>
<dbReference type="AlphaFoldDB" id="A0A1L9VE60"/>
<keyword evidence="2" id="KW-1185">Reference proteome</keyword>
<dbReference type="Proteomes" id="UP000184300">
    <property type="component" value="Unassembled WGS sequence"/>
</dbReference>
<proteinExistence type="predicted"/>
<evidence type="ECO:0000313" key="2">
    <source>
        <dbReference type="Proteomes" id="UP000184300"/>
    </source>
</evidence>
<reference evidence="2" key="1">
    <citation type="journal article" date="2017" name="Genome Biol.">
        <title>Comparative genomics reveals high biological diversity and specific adaptations in the industrially and medically important fungal genus Aspergillus.</title>
        <authorList>
            <person name="de Vries R.P."/>
            <person name="Riley R."/>
            <person name="Wiebenga A."/>
            <person name="Aguilar-Osorio G."/>
            <person name="Amillis S."/>
            <person name="Uchima C.A."/>
            <person name="Anderluh G."/>
            <person name="Asadollahi M."/>
            <person name="Askin M."/>
            <person name="Barry K."/>
            <person name="Battaglia E."/>
            <person name="Bayram O."/>
            <person name="Benocci T."/>
            <person name="Braus-Stromeyer S.A."/>
            <person name="Caldana C."/>
            <person name="Canovas D."/>
            <person name="Cerqueira G.C."/>
            <person name="Chen F."/>
            <person name="Chen W."/>
            <person name="Choi C."/>
            <person name="Clum A."/>
            <person name="Dos Santos R.A."/>
            <person name="Damasio A.R."/>
            <person name="Diallinas G."/>
            <person name="Emri T."/>
            <person name="Fekete E."/>
            <person name="Flipphi M."/>
            <person name="Freyberg S."/>
            <person name="Gallo A."/>
            <person name="Gournas C."/>
            <person name="Habgood R."/>
            <person name="Hainaut M."/>
            <person name="Harispe M.L."/>
            <person name="Henrissat B."/>
            <person name="Hilden K.S."/>
            <person name="Hope R."/>
            <person name="Hossain A."/>
            <person name="Karabika E."/>
            <person name="Karaffa L."/>
            <person name="Karanyi Z."/>
            <person name="Krasevec N."/>
            <person name="Kuo A."/>
            <person name="Kusch H."/>
            <person name="LaButti K."/>
            <person name="Lagendijk E.L."/>
            <person name="Lapidus A."/>
            <person name="Levasseur A."/>
            <person name="Lindquist E."/>
            <person name="Lipzen A."/>
            <person name="Logrieco A.F."/>
            <person name="MacCabe A."/>
            <person name="Maekelae M.R."/>
            <person name="Malavazi I."/>
            <person name="Melin P."/>
            <person name="Meyer V."/>
            <person name="Mielnichuk N."/>
            <person name="Miskei M."/>
            <person name="Molnar A.P."/>
            <person name="Mule G."/>
            <person name="Ngan C.Y."/>
            <person name="Orejas M."/>
            <person name="Orosz E."/>
            <person name="Ouedraogo J.P."/>
            <person name="Overkamp K.M."/>
            <person name="Park H.-S."/>
            <person name="Perrone G."/>
            <person name="Piumi F."/>
            <person name="Punt P.J."/>
            <person name="Ram A.F."/>
            <person name="Ramon A."/>
            <person name="Rauscher S."/>
            <person name="Record E."/>
            <person name="Riano-Pachon D.M."/>
            <person name="Robert V."/>
            <person name="Roehrig J."/>
            <person name="Ruller R."/>
            <person name="Salamov A."/>
            <person name="Salih N.S."/>
            <person name="Samson R.A."/>
            <person name="Sandor E."/>
            <person name="Sanguinetti M."/>
            <person name="Schuetze T."/>
            <person name="Sepcic K."/>
            <person name="Shelest E."/>
            <person name="Sherlock G."/>
            <person name="Sophianopoulou V."/>
            <person name="Squina F.M."/>
            <person name="Sun H."/>
            <person name="Susca A."/>
            <person name="Todd R.B."/>
            <person name="Tsang A."/>
            <person name="Unkles S.E."/>
            <person name="van de Wiele N."/>
            <person name="van Rossen-Uffink D."/>
            <person name="Oliveira J.V."/>
            <person name="Vesth T.C."/>
            <person name="Visser J."/>
            <person name="Yu J.-H."/>
            <person name="Zhou M."/>
            <person name="Andersen M.R."/>
            <person name="Archer D.B."/>
            <person name="Baker S.E."/>
            <person name="Benoit I."/>
            <person name="Brakhage A.A."/>
            <person name="Braus G.H."/>
            <person name="Fischer R."/>
            <person name="Frisvad J.C."/>
            <person name="Goldman G.H."/>
            <person name="Houbraken J."/>
            <person name="Oakley B."/>
            <person name="Pocsi I."/>
            <person name="Scazzocchio C."/>
            <person name="Seiboth B."/>
            <person name="vanKuyk P.A."/>
            <person name="Wortman J."/>
            <person name="Dyer P.S."/>
            <person name="Grigoriev I.V."/>
        </authorList>
    </citation>
    <scope>NUCLEOTIDE SEQUENCE [LARGE SCALE GENOMIC DNA]</scope>
    <source>
        <strain evidence="2">CBS 516.65</strain>
    </source>
</reference>
<dbReference type="RefSeq" id="XP_022398884.1">
    <property type="nucleotide sequence ID" value="XM_022547139.1"/>
</dbReference>
<dbReference type="VEuPathDB" id="FungiDB:ASPGLDRAFT_49602"/>
<dbReference type="OrthoDB" id="10553152at2759"/>
<organism evidence="1 2">
    <name type="scientific">Aspergillus glaucus CBS 516.65</name>
    <dbReference type="NCBI Taxonomy" id="1160497"/>
    <lineage>
        <taxon>Eukaryota</taxon>
        <taxon>Fungi</taxon>
        <taxon>Dikarya</taxon>
        <taxon>Ascomycota</taxon>
        <taxon>Pezizomycotina</taxon>
        <taxon>Eurotiomycetes</taxon>
        <taxon>Eurotiomycetidae</taxon>
        <taxon>Eurotiales</taxon>
        <taxon>Aspergillaceae</taxon>
        <taxon>Aspergillus</taxon>
        <taxon>Aspergillus subgen. Aspergillus</taxon>
    </lineage>
</organism>
<sequence>MPYKLTIRYANEVFFYHYLEDIQTIVLDTFVAMDVSVTLPLKSDPRVPFVQYTILHAAKGRLGELRNVDLGEGIFTDVQRIDKVAD</sequence>
<dbReference type="EMBL" id="KV878903">
    <property type="protein sequence ID" value="OJJ82186.1"/>
    <property type="molecule type" value="Genomic_DNA"/>
</dbReference>
<gene>
    <name evidence="1" type="ORF">ASPGLDRAFT_49602</name>
</gene>